<dbReference type="Gramene" id="KQJ83315">
    <property type="protein sequence ID" value="KQJ83315"/>
    <property type="gene ID" value="BRADI_5g14275v3"/>
</dbReference>
<dbReference type="EnsemblPlants" id="KQJ83316">
    <property type="protein sequence ID" value="KQJ83316"/>
    <property type="gene ID" value="BRADI_5g14275v3"/>
</dbReference>
<reference evidence="1 2" key="1">
    <citation type="journal article" date="2010" name="Nature">
        <title>Genome sequencing and analysis of the model grass Brachypodium distachyon.</title>
        <authorList>
            <consortium name="International Brachypodium Initiative"/>
        </authorList>
    </citation>
    <scope>NUCLEOTIDE SEQUENCE [LARGE SCALE GENOMIC DNA]</scope>
    <source>
        <strain evidence="1 2">Bd21</strain>
    </source>
</reference>
<dbReference type="Gramene" id="KQJ83316">
    <property type="protein sequence ID" value="KQJ83316"/>
    <property type="gene ID" value="BRADI_5g14275v3"/>
</dbReference>
<dbReference type="EMBL" id="CM000884">
    <property type="protein sequence ID" value="KQJ83315.1"/>
    <property type="molecule type" value="Genomic_DNA"/>
</dbReference>
<evidence type="ECO:0000313" key="2">
    <source>
        <dbReference type="EnsemblPlants" id="KQJ83315"/>
    </source>
</evidence>
<dbReference type="AlphaFoldDB" id="A0A0Q3H4X5"/>
<gene>
    <name evidence="1" type="ORF">BRADI_5g14275v3</name>
</gene>
<reference evidence="2" key="3">
    <citation type="submission" date="2018-08" db="UniProtKB">
        <authorList>
            <consortium name="EnsemblPlants"/>
        </authorList>
    </citation>
    <scope>IDENTIFICATION</scope>
    <source>
        <strain evidence="2">cv. Bd21</strain>
    </source>
</reference>
<evidence type="ECO:0000313" key="1">
    <source>
        <dbReference type="EMBL" id="KQJ83315.1"/>
    </source>
</evidence>
<accession>A0A0Q3H4X5</accession>
<organism evidence="1">
    <name type="scientific">Brachypodium distachyon</name>
    <name type="common">Purple false brome</name>
    <name type="synonym">Trachynia distachya</name>
    <dbReference type="NCBI Taxonomy" id="15368"/>
    <lineage>
        <taxon>Eukaryota</taxon>
        <taxon>Viridiplantae</taxon>
        <taxon>Streptophyta</taxon>
        <taxon>Embryophyta</taxon>
        <taxon>Tracheophyta</taxon>
        <taxon>Spermatophyta</taxon>
        <taxon>Magnoliopsida</taxon>
        <taxon>Liliopsida</taxon>
        <taxon>Poales</taxon>
        <taxon>Poaceae</taxon>
        <taxon>BOP clade</taxon>
        <taxon>Pooideae</taxon>
        <taxon>Stipodae</taxon>
        <taxon>Brachypodieae</taxon>
        <taxon>Brachypodium</taxon>
    </lineage>
</organism>
<dbReference type="EnsemblPlants" id="KQJ83315">
    <property type="protein sequence ID" value="KQJ83315"/>
    <property type="gene ID" value="BRADI_5g14275v3"/>
</dbReference>
<protein>
    <submittedName>
        <fullName evidence="1 2">Uncharacterized protein</fullName>
    </submittedName>
</protein>
<sequence>MQQRHAKNIHKLAKDVDWWSLWGLRELQHLPTNSLYKHMTFAGAIITKVQDLCKSKLPLESECSLMPCSLMPSLQGKFQTGLLARG</sequence>
<dbReference type="Proteomes" id="UP000008810">
    <property type="component" value="Chromosome 5"/>
</dbReference>
<keyword evidence="3" id="KW-1185">Reference proteome</keyword>
<name>A0A0Q3H4X5_BRADI</name>
<reference evidence="1" key="2">
    <citation type="submission" date="2017-06" db="EMBL/GenBank/DDBJ databases">
        <title>WGS assembly of Brachypodium distachyon.</title>
        <authorList>
            <consortium name="The International Brachypodium Initiative"/>
            <person name="Lucas S."/>
            <person name="Harmon-Smith M."/>
            <person name="Lail K."/>
            <person name="Tice H."/>
            <person name="Grimwood J."/>
            <person name="Bruce D."/>
            <person name="Barry K."/>
            <person name="Shu S."/>
            <person name="Lindquist E."/>
            <person name="Wang M."/>
            <person name="Pitluck S."/>
            <person name="Vogel J.P."/>
            <person name="Garvin D.F."/>
            <person name="Mockler T.C."/>
            <person name="Schmutz J."/>
            <person name="Rokhsar D."/>
            <person name="Bevan M.W."/>
        </authorList>
    </citation>
    <scope>NUCLEOTIDE SEQUENCE</scope>
    <source>
        <strain evidence="1">Bd21</strain>
    </source>
</reference>
<dbReference type="EMBL" id="CM000884">
    <property type="protein sequence ID" value="KQJ83316.1"/>
    <property type="molecule type" value="Genomic_DNA"/>
</dbReference>
<evidence type="ECO:0000313" key="3">
    <source>
        <dbReference type="Proteomes" id="UP000008810"/>
    </source>
</evidence>
<dbReference type="InParanoid" id="A0A0Q3H4X5"/>
<proteinExistence type="predicted"/>